<name>A0ABV0QUF8_9TELE</name>
<comment type="caution">
    <text evidence="1">The sequence shown here is derived from an EMBL/GenBank/DDBJ whole genome shotgun (WGS) entry which is preliminary data.</text>
</comment>
<gene>
    <name evidence="1" type="ORF">XENOCAPTIV_023802</name>
</gene>
<accession>A0ABV0QUF8</accession>
<feature type="non-terminal residue" evidence="1">
    <location>
        <position position="1"/>
    </location>
</feature>
<evidence type="ECO:0000313" key="2">
    <source>
        <dbReference type="Proteomes" id="UP001434883"/>
    </source>
</evidence>
<dbReference type="EMBL" id="JAHRIN010022265">
    <property type="protein sequence ID" value="MEQ2199056.1"/>
    <property type="molecule type" value="Genomic_DNA"/>
</dbReference>
<organism evidence="1 2">
    <name type="scientific">Xenoophorus captivus</name>
    <dbReference type="NCBI Taxonomy" id="1517983"/>
    <lineage>
        <taxon>Eukaryota</taxon>
        <taxon>Metazoa</taxon>
        <taxon>Chordata</taxon>
        <taxon>Craniata</taxon>
        <taxon>Vertebrata</taxon>
        <taxon>Euteleostomi</taxon>
        <taxon>Actinopterygii</taxon>
        <taxon>Neopterygii</taxon>
        <taxon>Teleostei</taxon>
        <taxon>Neoteleostei</taxon>
        <taxon>Acanthomorphata</taxon>
        <taxon>Ovalentaria</taxon>
        <taxon>Atherinomorphae</taxon>
        <taxon>Cyprinodontiformes</taxon>
        <taxon>Goodeidae</taxon>
        <taxon>Xenoophorus</taxon>
    </lineage>
</organism>
<protein>
    <submittedName>
        <fullName evidence="1">Uncharacterized protein</fullName>
    </submittedName>
</protein>
<proteinExistence type="predicted"/>
<evidence type="ECO:0000313" key="1">
    <source>
        <dbReference type="EMBL" id="MEQ2199056.1"/>
    </source>
</evidence>
<dbReference type="Proteomes" id="UP001434883">
    <property type="component" value="Unassembled WGS sequence"/>
</dbReference>
<reference evidence="1 2" key="1">
    <citation type="submission" date="2021-06" db="EMBL/GenBank/DDBJ databases">
        <authorList>
            <person name="Palmer J.M."/>
        </authorList>
    </citation>
    <scope>NUCLEOTIDE SEQUENCE [LARGE SCALE GENOMIC DNA]</scope>
    <source>
        <strain evidence="1 2">XC_2019</strain>
        <tissue evidence="1">Muscle</tissue>
    </source>
</reference>
<sequence>VVAAIWDCLVEEFMVVPSTENWRSIAEEFLHRWNFPLCCGAIVLLAVVDAGYRFPVIDVGGMVGPVTAAFWPILPLVRLCVLTHFIYPLTSTCIELGNMGLPRPTLSSFGVSPKPTSSSFGVLTVEVVSVCC</sequence>
<keyword evidence="2" id="KW-1185">Reference proteome</keyword>